<evidence type="ECO:0000256" key="1">
    <source>
        <dbReference type="SAM" id="Phobius"/>
    </source>
</evidence>
<evidence type="ECO:0000313" key="2">
    <source>
        <dbReference type="EMBL" id="OXA49068.1"/>
    </source>
</evidence>
<evidence type="ECO:0000313" key="3">
    <source>
        <dbReference type="Proteomes" id="UP000198287"/>
    </source>
</evidence>
<reference evidence="2 3" key="1">
    <citation type="submission" date="2015-12" db="EMBL/GenBank/DDBJ databases">
        <title>The genome of Folsomia candida.</title>
        <authorList>
            <person name="Faddeeva A."/>
            <person name="Derks M.F."/>
            <person name="Anvar Y."/>
            <person name="Smit S."/>
            <person name="Van Straalen N."/>
            <person name="Roelofs D."/>
        </authorList>
    </citation>
    <scope>NUCLEOTIDE SEQUENCE [LARGE SCALE GENOMIC DNA]</scope>
    <source>
        <strain evidence="2 3">VU population</strain>
        <tissue evidence="2">Whole body</tissue>
    </source>
</reference>
<dbReference type="EMBL" id="LNIX01000011">
    <property type="protein sequence ID" value="OXA49068.1"/>
    <property type="molecule type" value="Genomic_DNA"/>
</dbReference>
<proteinExistence type="predicted"/>
<sequence>MFLNICIGPLTTSKKLQGLALLISPLGCLITRWNYSIDVAPIQIINTFLDFEARIIDNLPKIPQSMVTKTMKTIIYLMELGIFAYPILLSFTAISPVHASIHIVNVCNLRTRDSYAPALRN</sequence>
<feature type="transmembrane region" description="Helical" evidence="1">
    <location>
        <begin position="74"/>
        <end position="94"/>
    </location>
</feature>
<organism evidence="2 3">
    <name type="scientific">Folsomia candida</name>
    <name type="common">Springtail</name>
    <dbReference type="NCBI Taxonomy" id="158441"/>
    <lineage>
        <taxon>Eukaryota</taxon>
        <taxon>Metazoa</taxon>
        <taxon>Ecdysozoa</taxon>
        <taxon>Arthropoda</taxon>
        <taxon>Hexapoda</taxon>
        <taxon>Collembola</taxon>
        <taxon>Entomobryomorpha</taxon>
        <taxon>Isotomoidea</taxon>
        <taxon>Isotomidae</taxon>
        <taxon>Proisotominae</taxon>
        <taxon>Folsomia</taxon>
    </lineage>
</organism>
<keyword evidence="3" id="KW-1185">Reference proteome</keyword>
<accession>A0A226DVK5</accession>
<keyword evidence="1" id="KW-0472">Membrane</keyword>
<keyword evidence="1" id="KW-1133">Transmembrane helix</keyword>
<keyword evidence="1" id="KW-0812">Transmembrane</keyword>
<gene>
    <name evidence="2" type="ORF">Fcan01_16642</name>
</gene>
<name>A0A226DVK5_FOLCA</name>
<comment type="caution">
    <text evidence="2">The sequence shown here is derived from an EMBL/GenBank/DDBJ whole genome shotgun (WGS) entry which is preliminary data.</text>
</comment>
<dbReference type="Proteomes" id="UP000198287">
    <property type="component" value="Unassembled WGS sequence"/>
</dbReference>
<protein>
    <submittedName>
        <fullName evidence="2">Uncharacterized protein</fullName>
    </submittedName>
</protein>
<dbReference type="AlphaFoldDB" id="A0A226DVK5"/>